<dbReference type="PROSITE" id="PS51864">
    <property type="entry name" value="ASTACIN"/>
    <property type="match status" value="1"/>
</dbReference>
<dbReference type="InterPro" id="IPR024079">
    <property type="entry name" value="MetalloPept_cat_dom_sf"/>
</dbReference>
<feature type="chain" id="PRO_5043087226" description="Metalloendopeptidase" evidence="4">
    <location>
        <begin position="29"/>
        <end position="264"/>
    </location>
</feature>
<feature type="binding site" evidence="3">
    <location>
        <position position="153"/>
    </location>
    <ligand>
        <name>Zn(2+)</name>
        <dbReference type="ChEBI" id="CHEBI:29105"/>
        <note>catalytic</note>
    </ligand>
</feature>
<evidence type="ECO:0000256" key="4">
    <source>
        <dbReference type="RuleBase" id="RU361183"/>
    </source>
</evidence>
<name>A0AAV4RSZ3_9ARAC</name>
<dbReference type="GO" id="GO:0008270">
    <property type="term" value="F:zinc ion binding"/>
    <property type="evidence" value="ECO:0007669"/>
    <property type="project" value="UniProtKB-UniRule"/>
</dbReference>
<sequence>MLSSSVMWKMATFPLVAALLLYWAVCFAADDELVWNDSGLENPDLFEGDILGVDPEDRNAIVGEEKLWPAGVIPYELDNGLSSTVSLSLLQRAMWKYGNKTCVRFVPRTKEPVYLHIFPGQGCYSYVGRKKAEGGAQPLSLGKGCNHLGTMLHELGHAVGFYHEHSRSDRDDWITIHWENIKEGTESQFFKLKPERNQLLTPFDYNSIMLYGSYTFSREKGKFITMVAKDGRLLDSTRQKTNLAKNDAVRIKKLYKCKGKQVAS</sequence>
<dbReference type="Pfam" id="PF01400">
    <property type="entry name" value="Astacin"/>
    <property type="match status" value="1"/>
</dbReference>
<comment type="cofactor">
    <cofactor evidence="3 4">
        <name>Zn(2+)</name>
        <dbReference type="ChEBI" id="CHEBI:29105"/>
    </cofactor>
    <text evidence="3 4">Binds 1 zinc ion per subunit.</text>
</comment>
<evidence type="ECO:0000259" key="5">
    <source>
        <dbReference type="PROSITE" id="PS51864"/>
    </source>
</evidence>
<dbReference type="SMART" id="SM00235">
    <property type="entry name" value="ZnMc"/>
    <property type="match status" value="1"/>
</dbReference>
<dbReference type="InterPro" id="IPR001506">
    <property type="entry name" value="Peptidase_M12A"/>
</dbReference>
<dbReference type="AlphaFoldDB" id="A0AAV4RSZ3"/>
<dbReference type="GO" id="GO:0006508">
    <property type="term" value="P:proteolysis"/>
    <property type="evidence" value="ECO:0007669"/>
    <property type="project" value="UniProtKB-KW"/>
</dbReference>
<feature type="disulfide bond" evidence="3">
    <location>
        <begin position="123"/>
        <end position="145"/>
    </location>
</feature>
<keyword evidence="3 4" id="KW-0482">Metalloprotease</keyword>
<feature type="binding site" evidence="3">
    <location>
        <position position="157"/>
    </location>
    <ligand>
        <name>Zn(2+)</name>
        <dbReference type="ChEBI" id="CHEBI:29105"/>
        <note>catalytic</note>
    </ligand>
</feature>
<feature type="signal peptide" evidence="4">
    <location>
        <begin position="1"/>
        <end position="28"/>
    </location>
</feature>
<comment type="function">
    <text evidence="2">Zinc metalloprotease. Provoques deadhesion of endothelial cells from cell cultures, and also degradation of fibronectin, fibrinogen and gelatin in vitro. Its role in the venom is not fully understood but it might act as a spreading factor that facilitates diffusion of other venom toxins. Alternatively, it might be involved in the proteolytic processing of other venom toxins or it might play a role in extra-oral digestion of prey.</text>
</comment>
<keyword evidence="3" id="KW-1015">Disulfide bond</keyword>
<feature type="binding site" evidence="3">
    <location>
        <position position="163"/>
    </location>
    <ligand>
        <name>Zn(2+)</name>
        <dbReference type="ChEBI" id="CHEBI:29105"/>
        <note>catalytic</note>
    </ligand>
</feature>
<dbReference type="InterPro" id="IPR006026">
    <property type="entry name" value="Peptidase_Metallo"/>
</dbReference>
<dbReference type="PANTHER" id="PTHR10127:SF883">
    <property type="entry name" value="ZINC METALLOPROTEINASE NAS-8"/>
    <property type="match status" value="1"/>
</dbReference>
<feature type="domain" description="Peptidase M12A" evidence="5">
    <location>
        <begin position="59"/>
        <end position="258"/>
    </location>
</feature>
<dbReference type="Gene3D" id="3.40.390.10">
    <property type="entry name" value="Collagenase (Catalytic Domain)"/>
    <property type="match status" value="1"/>
</dbReference>
<dbReference type="EMBL" id="BPLQ01006587">
    <property type="protein sequence ID" value="GIY23814.1"/>
    <property type="molecule type" value="Genomic_DNA"/>
</dbReference>
<evidence type="ECO:0000313" key="7">
    <source>
        <dbReference type="Proteomes" id="UP001054837"/>
    </source>
</evidence>
<keyword evidence="3 4" id="KW-0479">Metal-binding</keyword>
<accession>A0AAV4RSZ3</accession>
<keyword evidence="4" id="KW-0732">Signal</keyword>
<dbReference type="GO" id="GO:0004222">
    <property type="term" value="F:metalloendopeptidase activity"/>
    <property type="evidence" value="ECO:0007669"/>
    <property type="project" value="UniProtKB-UniRule"/>
</dbReference>
<dbReference type="PRINTS" id="PR00480">
    <property type="entry name" value="ASTACIN"/>
</dbReference>
<proteinExistence type="predicted"/>
<reference evidence="6 7" key="1">
    <citation type="submission" date="2021-06" db="EMBL/GenBank/DDBJ databases">
        <title>Caerostris darwini draft genome.</title>
        <authorList>
            <person name="Kono N."/>
            <person name="Arakawa K."/>
        </authorList>
    </citation>
    <scope>NUCLEOTIDE SEQUENCE [LARGE SCALE GENOMIC DNA]</scope>
</reference>
<dbReference type="PANTHER" id="PTHR10127">
    <property type="entry name" value="DISCOIDIN, CUB, EGF, LAMININ , AND ZINC METALLOPROTEASE DOMAIN CONTAINING"/>
    <property type="match status" value="1"/>
</dbReference>
<evidence type="ECO:0000256" key="1">
    <source>
        <dbReference type="ARBA" id="ARBA00011245"/>
    </source>
</evidence>
<dbReference type="Proteomes" id="UP001054837">
    <property type="component" value="Unassembled WGS sequence"/>
</dbReference>
<keyword evidence="7" id="KW-1185">Reference proteome</keyword>
<comment type="subunit">
    <text evidence="1">Monomer.</text>
</comment>
<keyword evidence="3 4" id="KW-0378">Hydrolase</keyword>
<gene>
    <name evidence="6" type="ORF">CDAR_44041</name>
</gene>
<evidence type="ECO:0000256" key="3">
    <source>
        <dbReference type="PROSITE-ProRule" id="PRU01211"/>
    </source>
</evidence>
<dbReference type="InterPro" id="IPR034035">
    <property type="entry name" value="Astacin-like_dom"/>
</dbReference>
<feature type="disulfide bond" evidence="3">
    <location>
        <begin position="102"/>
        <end position="257"/>
    </location>
</feature>
<comment type="caution">
    <text evidence="6">The sequence shown here is derived from an EMBL/GenBank/DDBJ whole genome shotgun (WGS) entry which is preliminary data.</text>
</comment>
<feature type="active site" evidence="3">
    <location>
        <position position="154"/>
    </location>
</feature>
<dbReference type="SUPFAM" id="SSF55486">
    <property type="entry name" value="Metalloproteases ('zincins'), catalytic domain"/>
    <property type="match status" value="1"/>
</dbReference>
<organism evidence="6 7">
    <name type="scientific">Caerostris darwini</name>
    <dbReference type="NCBI Taxonomy" id="1538125"/>
    <lineage>
        <taxon>Eukaryota</taxon>
        <taxon>Metazoa</taxon>
        <taxon>Ecdysozoa</taxon>
        <taxon>Arthropoda</taxon>
        <taxon>Chelicerata</taxon>
        <taxon>Arachnida</taxon>
        <taxon>Araneae</taxon>
        <taxon>Araneomorphae</taxon>
        <taxon>Entelegynae</taxon>
        <taxon>Araneoidea</taxon>
        <taxon>Araneidae</taxon>
        <taxon>Caerostris</taxon>
    </lineage>
</organism>
<dbReference type="EC" id="3.4.24.-" evidence="4"/>
<dbReference type="CDD" id="cd04280">
    <property type="entry name" value="ZnMc_astacin_like"/>
    <property type="match status" value="1"/>
</dbReference>
<evidence type="ECO:0000256" key="2">
    <source>
        <dbReference type="ARBA" id="ARBA00025529"/>
    </source>
</evidence>
<protein>
    <recommendedName>
        <fullName evidence="4">Metalloendopeptidase</fullName>
        <ecNumber evidence="4">3.4.24.-</ecNumber>
    </recommendedName>
</protein>
<evidence type="ECO:0000313" key="6">
    <source>
        <dbReference type="EMBL" id="GIY23814.1"/>
    </source>
</evidence>
<keyword evidence="3 4" id="KW-0862">Zinc</keyword>
<keyword evidence="3 4" id="KW-0645">Protease</keyword>
<comment type="caution">
    <text evidence="3">Lacks conserved residue(s) required for the propagation of feature annotation.</text>
</comment>